<keyword evidence="11" id="KW-0739">Sodium transport</keyword>
<feature type="transmembrane region" description="Helical" evidence="14">
    <location>
        <begin position="120"/>
        <end position="145"/>
    </location>
</feature>
<dbReference type="Gene3D" id="1.20.1730.10">
    <property type="entry name" value="Sodium/glucose cotransporter"/>
    <property type="match status" value="1"/>
</dbReference>
<evidence type="ECO:0000256" key="5">
    <source>
        <dbReference type="ARBA" id="ARBA00022692"/>
    </source>
</evidence>
<feature type="transmembrane region" description="Helical" evidence="14">
    <location>
        <begin position="383"/>
        <end position="407"/>
    </location>
</feature>
<organism evidence="15 16">
    <name type="scientific">Almyronema epifaneia S1</name>
    <dbReference type="NCBI Taxonomy" id="2991925"/>
    <lineage>
        <taxon>Bacteria</taxon>
        <taxon>Bacillati</taxon>
        <taxon>Cyanobacteriota</taxon>
        <taxon>Cyanophyceae</taxon>
        <taxon>Nodosilineales</taxon>
        <taxon>Nodosilineaceae</taxon>
        <taxon>Almyronema</taxon>
        <taxon>Almyronema epifaneia</taxon>
    </lineage>
</organism>
<dbReference type="Pfam" id="PF00474">
    <property type="entry name" value="SSF"/>
    <property type="match status" value="1"/>
</dbReference>
<dbReference type="CDD" id="cd11474">
    <property type="entry name" value="SLC5sbd_CHT"/>
    <property type="match status" value="1"/>
</dbReference>
<keyword evidence="4" id="KW-1003">Cell membrane</keyword>
<evidence type="ECO:0000256" key="1">
    <source>
        <dbReference type="ARBA" id="ARBA00004651"/>
    </source>
</evidence>
<keyword evidence="16" id="KW-1185">Reference proteome</keyword>
<evidence type="ECO:0000256" key="10">
    <source>
        <dbReference type="ARBA" id="ARBA00023136"/>
    </source>
</evidence>
<keyword evidence="8" id="KW-0915">Sodium</keyword>
<evidence type="ECO:0000256" key="2">
    <source>
        <dbReference type="ARBA" id="ARBA00006434"/>
    </source>
</evidence>
<feature type="transmembrane region" description="Helical" evidence="14">
    <location>
        <begin position="263"/>
        <end position="286"/>
    </location>
</feature>
<comment type="caution">
    <text evidence="15">The sequence shown here is derived from an EMBL/GenBank/DDBJ whole genome shotgun (WGS) entry which is preliminary data.</text>
</comment>
<protein>
    <submittedName>
        <fullName evidence="15">Sodium:solute symporter family protein</fullName>
    </submittedName>
</protein>
<feature type="transmembrane region" description="Helical" evidence="14">
    <location>
        <begin position="457"/>
        <end position="479"/>
    </location>
</feature>
<feature type="transmembrane region" description="Helical" evidence="14">
    <location>
        <begin position="6"/>
        <end position="25"/>
    </location>
</feature>
<dbReference type="InterPro" id="IPR050277">
    <property type="entry name" value="Sodium:Solute_Symporter"/>
</dbReference>
<feature type="transmembrane region" description="Helical" evidence="14">
    <location>
        <begin position="298"/>
        <end position="320"/>
    </location>
</feature>
<evidence type="ECO:0000256" key="13">
    <source>
        <dbReference type="RuleBase" id="RU362091"/>
    </source>
</evidence>
<dbReference type="PANTHER" id="PTHR48086">
    <property type="entry name" value="SODIUM/PROLINE SYMPORTER-RELATED"/>
    <property type="match status" value="1"/>
</dbReference>
<keyword evidence="5 14" id="KW-0812">Transmembrane</keyword>
<dbReference type="PROSITE" id="PS00456">
    <property type="entry name" value="NA_SOLUT_SYMP_1"/>
    <property type="match status" value="1"/>
</dbReference>
<feature type="transmembrane region" description="Helical" evidence="14">
    <location>
        <begin position="73"/>
        <end position="95"/>
    </location>
</feature>
<dbReference type="RefSeq" id="WP_377967584.1">
    <property type="nucleotide sequence ID" value="NZ_JBHZOL010000100.1"/>
</dbReference>
<evidence type="ECO:0000256" key="8">
    <source>
        <dbReference type="ARBA" id="ARBA00023053"/>
    </source>
</evidence>
<comment type="similarity">
    <text evidence="2 13">Belongs to the sodium:solute symporter (SSF) (TC 2.A.21) family.</text>
</comment>
<keyword evidence="3" id="KW-0813">Transport</keyword>
<feature type="transmembrane region" description="Helical" evidence="14">
    <location>
        <begin position="357"/>
        <end position="377"/>
    </location>
</feature>
<evidence type="ECO:0000256" key="11">
    <source>
        <dbReference type="ARBA" id="ARBA00023201"/>
    </source>
</evidence>
<reference evidence="15 16" key="1">
    <citation type="submission" date="2024-10" db="EMBL/GenBank/DDBJ databases">
        <authorList>
            <person name="Ratan Roy A."/>
            <person name="Morales Sandoval P.H."/>
            <person name="De Los Santos Villalobos S."/>
            <person name="Chakraborty S."/>
            <person name="Mukherjee J."/>
        </authorList>
    </citation>
    <scope>NUCLEOTIDE SEQUENCE [LARGE SCALE GENOMIC DNA]</scope>
    <source>
        <strain evidence="15 16">S1</strain>
    </source>
</reference>
<feature type="transmembrane region" description="Helical" evidence="14">
    <location>
        <begin position="151"/>
        <end position="177"/>
    </location>
</feature>
<evidence type="ECO:0000256" key="6">
    <source>
        <dbReference type="ARBA" id="ARBA00022847"/>
    </source>
</evidence>
<evidence type="ECO:0000256" key="3">
    <source>
        <dbReference type="ARBA" id="ARBA00022448"/>
    </source>
</evidence>
<dbReference type="InterPro" id="IPR038377">
    <property type="entry name" value="Na/Glc_symporter_sf"/>
</dbReference>
<dbReference type="PANTHER" id="PTHR48086:SF3">
    <property type="entry name" value="SODIUM_PROLINE SYMPORTER"/>
    <property type="match status" value="1"/>
</dbReference>
<name>A0ABW6IIX2_9CYAN</name>
<keyword evidence="10 14" id="KW-0472">Membrane</keyword>
<dbReference type="InterPro" id="IPR001734">
    <property type="entry name" value="Na/solute_symporter"/>
</dbReference>
<feature type="transmembrane region" description="Helical" evidence="14">
    <location>
        <begin position="226"/>
        <end position="251"/>
    </location>
</feature>
<evidence type="ECO:0000256" key="4">
    <source>
        <dbReference type="ARBA" id="ARBA00022475"/>
    </source>
</evidence>
<sequence length="497" mass="52161">MGDKVLFWGVLLFLFATLGVGVWAAKQIKGDSVNYLVAGRGLVLPLAAATLMAQSVDSNATLGNTDLAAEFGFWAGASLPVGLALCLFLTALFFAKPLNRMGLITLPDFYRVKYGRITEFVASIVMVLSFSFLLAGNLVAGGYLFQAFLGTSYLAGVMLIATVVFIYTASGGLFAVAYTDAIQVLIALVGSLLLFAFLGTTFGLDMPPGMGPLAFEQLTNPASGALINWATLLALGLGDIVAIDFMARVFAADSPETAQRACFIGSFGTLLIGVPFSIMALSAPRILEQAGITPDGPLLYALLQGVVPPVLGLLVIAAILSASLSTADGAILGTSSVMAHNVLGIRHDDHHAEGDKLLLLTRVMAVVVTLLGVFFALRVPQTGVLLLLAFDMGFAGLLVPLAGGLFWPKATREGALACIVLGSITRLTLFALMPTTFGIENTLFYLPNSLFTAEFDGIPTLLSPLIGLVAFVVISHLTYKGATATADVPERQLQQLS</sequence>
<keyword evidence="9" id="KW-0406">Ion transport</keyword>
<dbReference type="EMBL" id="JBHZOL010000100">
    <property type="protein sequence ID" value="MFE4108151.1"/>
    <property type="molecule type" value="Genomic_DNA"/>
</dbReference>
<evidence type="ECO:0000256" key="7">
    <source>
        <dbReference type="ARBA" id="ARBA00022989"/>
    </source>
</evidence>
<feature type="transmembrane region" description="Helical" evidence="14">
    <location>
        <begin position="184"/>
        <end position="206"/>
    </location>
</feature>
<keyword evidence="6" id="KW-0769">Symport</keyword>
<dbReference type="InterPro" id="IPR018212">
    <property type="entry name" value="Na/solute_symporter_CS"/>
</dbReference>
<evidence type="ECO:0000256" key="9">
    <source>
        <dbReference type="ARBA" id="ARBA00023065"/>
    </source>
</evidence>
<dbReference type="PROSITE" id="PS50283">
    <property type="entry name" value="NA_SOLUT_SYMP_3"/>
    <property type="match status" value="1"/>
</dbReference>
<gene>
    <name evidence="15" type="ORF">ACFVKH_17850</name>
</gene>
<proteinExistence type="inferred from homology"/>
<keyword evidence="7 14" id="KW-1133">Transmembrane helix</keyword>
<accession>A0ABW6IIX2</accession>
<evidence type="ECO:0000313" key="15">
    <source>
        <dbReference type="EMBL" id="MFE4108151.1"/>
    </source>
</evidence>
<comment type="catalytic activity">
    <reaction evidence="12">
        <text>L-proline(in) + Na(+)(in) = L-proline(out) + Na(+)(out)</text>
        <dbReference type="Rhea" id="RHEA:28967"/>
        <dbReference type="ChEBI" id="CHEBI:29101"/>
        <dbReference type="ChEBI" id="CHEBI:60039"/>
    </reaction>
</comment>
<comment type="subcellular location">
    <subcellularLocation>
        <location evidence="1">Cell membrane</location>
        <topology evidence="1">Multi-pass membrane protein</topology>
    </subcellularLocation>
</comment>
<evidence type="ECO:0000256" key="14">
    <source>
        <dbReference type="SAM" id="Phobius"/>
    </source>
</evidence>
<dbReference type="Proteomes" id="UP001600165">
    <property type="component" value="Unassembled WGS sequence"/>
</dbReference>
<evidence type="ECO:0000256" key="12">
    <source>
        <dbReference type="ARBA" id="ARBA00033708"/>
    </source>
</evidence>
<feature type="transmembrane region" description="Helical" evidence="14">
    <location>
        <begin position="32"/>
        <end position="53"/>
    </location>
</feature>
<feature type="transmembrane region" description="Helical" evidence="14">
    <location>
        <begin position="414"/>
        <end position="437"/>
    </location>
</feature>
<evidence type="ECO:0000313" key="16">
    <source>
        <dbReference type="Proteomes" id="UP001600165"/>
    </source>
</evidence>